<name>A0A1X7IP46_9BACT</name>
<dbReference type="Proteomes" id="UP000193804">
    <property type="component" value="Unassembled WGS sequence"/>
</dbReference>
<gene>
    <name evidence="1" type="ORF">SAMN05661096_00878</name>
</gene>
<keyword evidence="2" id="KW-1185">Reference proteome</keyword>
<proteinExistence type="predicted"/>
<evidence type="ECO:0000313" key="2">
    <source>
        <dbReference type="Proteomes" id="UP000193804"/>
    </source>
</evidence>
<dbReference type="EMBL" id="FXAW01000001">
    <property type="protein sequence ID" value="SMG16699.1"/>
    <property type="molecule type" value="Genomic_DNA"/>
</dbReference>
<reference evidence="2" key="1">
    <citation type="submission" date="2017-04" db="EMBL/GenBank/DDBJ databases">
        <authorList>
            <person name="Varghese N."/>
            <person name="Submissions S."/>
        </authorList>
    </citation>
    <scope>NUCLEOTIDE SEQUENCE [LARGE SCALE GENOMIC DNA]</scope>
    <source>
        <strain evidence="2">DSM 4125</strain>
    </source>
</reference>
<protein>
    <submittedName>
        <fullName evidence="1">Uncharacterized protein</fullName>
    </submittedName>
</protein>
<evidence type="ECO:0000313" key="1">
    <source>
        <dbReference type="EMBL" id="SMG16699.1"/>
    </source>
</evidence>
<dbReference type="STRING" id="1028.SAMN05661096_00878"/>
<organism evidence="1 2">
    <name type="scientific">Marivirga sericea</name>
    <dbReference type="NCBI Taxonomy" id="1028"/>
    <lineage>
        <taxon>Bacteria</taxon>
        <taxon>Pseudomonadati</taxon>
        <taxon>Bacteroidota</taxon>
        <taxon>Cytophagia</taxon>
        <taxon>Cytophagales</taxon>
        <taxon>Marivirgaceae</taxon>
        <taxon>Marivirga</taxon>
    </lineage>
</organism>
<dbReference type="AlphaFoldDB" id="A0A1X7IP46"/>
<sequence>MALKYKHTRKPESCVIASATKQSYRLEVNTRLLRSCLPRDDGSKSGIATFRCASFAMTVLFPCVIARNEAISWSLSMTVVYKYYHSFTFSNKSFHSGFIDSIKAIFLALEPPLICFSRAIASSMS</sequence>
<accession>A0A1X7IP46</accession>